<proteinExistence type="predicted"/>
<gene>
    <name evidence="1" type="ORF">M409DRAFT_30031</name>
</gene>
<dbReference type="GeneID" id="54562997"/>
<organism evidence="1 2">
    <name type="scientific">Zasmidium cellare ATCC 36951</name>
    <dbReference type="NCBI Taxonomy" id="1080233"/>
    <lineage>
        <taxon>Eukaryota</taxon>
        <taxon>Fungi</taxon>
        <taxon>Dikarya</taxon>
        <taxon>Ascomycota</taxon>
        <taxon>Pezizomycotina</taxon>
        <taxon>Dothideomycetes</taxon>
        <taxon>Dothideomycetidae</taxon>
        <taxon>Mycosphaerellales</taxon>
        <taxon>Mycosphaerellaceae</taxon>
        <taxon>Zasmidium</taxon>
    </lineage>
</organism>
<dbReference type="AlphaFoldDB" id="A0A6A6C1G7"/>
<evidence type="ECO:0000313" key="2">
    <source>
        <dbReference type="Proteomes" id="UP000799537"/>
    </source>
</evidence>
<evidence type="ECO:0000313" key="1">
    <source>
        <dbReference type="EMBL" id="KAF2159556.1"/>
    </source>
</evidence>
<reference evidence="1" key="1">
    <citation type="journal article" date="2020" name="Stud. Mycol.">
        <title>101 Dothideomycetes genomes: a test case for predicting lifestyles and emergence of pathogens.</title>
        <authorList>
            <person name="Haridas S."/>
            <person name="Albert R."/>
            <person name="Binder M."/>
            <person name="Bloem J."/>
            <person name="Labutti K."/>
            <person name="Salamov A."/>
            <person name="Andreopoulos B."/>
            <person name="Baker S."/>
            <person name="Barry K."/>
            <person name="Bills G."/>
            <person name="Bluhm B."/>
            <person name="Cannon C."/>
            <person name="Castanera R."/>
            <person name="Culley D."/>
            <person name="Daum C."/>
            <person name="Ezra D."/>
            <person name="Gonzalez J."/>
            <person name="Henrissat B."/>
            <person name="Kuo A."/>
            <person name="Liang C."/>
            <person name="Lipzen A."/>
            <person name="Lutzoni F."/>
            <person name="Magnuson J."/>
            <person name="Mondo S."/>
            <person name="Nolan M."/>
            <person name="Ohm R."/>
            <person name="Pangilinan J."/>
            <person name="Park H.-J."/>
            <person name="Ramirez L."/>
            <person name="Alfaro M."/>
            <person name="Sun H."/>
            <person name="Tritt A."/>
            <person name="Yoshinaga Y."/>
            <person name="Zwiers L.-H."/>
            <person name="Turgeon B."/>
            <person name="Goodwin S."/>
            <person name="Spatafora J."/>
            <person name="Crous P."/>
            <person name="Grigoriev I."/>
        </authorList>
    </citation>
    <scope>NUCLEOTIDE SEQUENCE</scope>
    <source>
        <strain evidence="1">ATCC 36951</strain>
    </source>
</reference>
<keyword evidence="2" id="KW-1185">Reference proteome</keyword>
<sequence length="119" mass="13006">MPTKLPATIPDGEQQQILSALVTAAFILHSGQPVLDFTRALFEAAVVDEAVEERWVDEKEVGMNGGFGEAQACKALARAYALLIKQDEKNNADELKGIALSRFTGDTWEENVRAVESGW</sequence>
<dbReference type="OrthoDB" id="3624054at2759"/>
<protein>
    <submittedName>
        <fullName evidence="1">Uncharacterized protein</fullName>
    </submittedName>
</protein>
<name>A0A6A6C1G7_ZASCE</name>
<accession>A0A6A6C1G7</accession>
<dbReference type="Proteomes" id="UP000799537">
    <property type="component" value="Unassembled WGS sequence"/>
</dbReference>
<dbReference type="RefSeq" id="XP_033660445.1">
    <property type="nucleotide sequence ID" value="XM_033809725.1"/>
</dbReference>
<dbReference type="EMBL" id="ML993636">
    <property type="protein sequence ID" value="KAF2159556.1"/>
    <property type="molecule type" value="Genomic_DNA"/>
</dbReference>